<evidence type="ECO:0000256" key="1">
    <source>
        <dbReference type="SAM" id="Phobius"/>
    </source>
</evidence>
<protein>
    <recommendedName>
        <fullName evidence="4">Secreted protein</fullName>
    </recommendedName>
</protein>
<keyword evidence="1" id="KW-0812">Transmembrane</keyword>
<evidence type="ECO:0000313" key="3">
    <source>
        <dbReference type="Proteomes" id="UP001500889"/>
    </source>
</evidence>
<reference evidence="2 3" key="1">
    <citation type="submission" date="2024-02" db="EMBL/GenBank/DDBJ databases">
        <title>A chromosome-level genome assembly of Drosophila madeirensis, a fruit fly species endemic to Madeira island.</title>
        <authorList>
            <person name="Tomihara K."/>
            <person name="Llopart A."/>
            <person name="Yamamoto D."/>
        </authorList>
    </citation>
    <scope>NUCLEOTIDE SEQUENCE [LARGE SCALE GENOMIC DNA]</scope>
    <source>
        <strain evidence="2 3">RF1</strain>
    </source>
</reference>
<evidence type="ECO:0008006" key="4">
    <source>
        <dbReference type="Google" id="ProtNLM"/>
    </source>
</evidence>
<evidence type="ECO:0000313" key="2">
    <source>
        <dbReference type="EMBL" id="BFF93287.1"/>
    </source>
</evidence>
<keyword evidence="3" id="KW-1185">Reference proteome</keyword>
<dbReference type="Proteomes" id="UP001500889">
    <property type="component" value="Chromosome U"/>
</dbReference>
<organism evidence="2 3">
    <name type="scientific">Drosophila madeirensis</name>
    <name type="common">Fruit fly</name>
    <dbReference type="NCBI Taxonomy" id="30013"/>
    <lineage>
        <taxon>Eukaryota</taxon>
        <taxon>Metazoa</taxon>
        <taxon>Ecdysozoa</taxon>
        <taxon>Arthropoda</taxon>
        <taxon>Hexapoda</taxon>
        <taxon>Insecta</taxon>
        <taxon>Pterygota</taxon>
        <taxon>Neoptera</taxon>
        <taxon>Endopterygota</taxon>
        <taxon>Diptera</taxon>
        <taxon>Brachycera</taxon>
        <taxon>Muscomorpha</taxon>
        <taxon>Ephydroidea</taxon>
        <taxon>Drosophilidae</taxon>
        <taxon>Drosophila</taxon>
        <taxon>Sophophora</taxon>
    </lineage>
</organism>
<keyword evidence="1" id="KW-1133">Transmembrane helix</keyword>
<sequence length="70" mass="8229">MMAKSIHHTTRYVTILLNCLVLDAYTFTLFHTRKITGLQQMDHELQFLKDTCLAISFGIRVSQYQYTETQ</sequence>
<proteinExistence type="predicted"/>
<dbReference type="AlphaFoldDB" id="A0AAU9FC70"/>
<accession>A0AAU9FC70</accession>
<dbReference type="EMBL" id="AP029264">
    <property type="protein sequence ID" value="BFF93287.1"/>
    <property type="molecule type" value="Genomic_DNA"/>
</dbReference>
<name>A0AAU9FC70_DROMD</name>
<keyword evidence="1" id="KW-0472">Membrane</keyword>
<feature type="transmembrane region" description="Helical" evidence="1">
    <location>
        <begin position="12"/>
        <end position="30"/>
    </location>
</feature>
<gene>
    <name evidence="2" type="ORF">DMAD_11164</name>
</gene>